<gene>
    <name evidence="1" type="ORF">ELI19_22195</name>
</gene>
<evidence type="ECO:0008006" key="3">
    <source>
        <dbReference type="Google" id="ProtNLM"/>
    </source>
</evidence>
<dbReference type="AlphaFoldDB" id="A0ABD7PXJ8"/>
<dbReference type="RefSeq" id="WP_130709158.1">
    <property type="nucleotide sequence ID" value="NZ_SIOS01000001.1"/>
</dbReference>
<dbReference type="Proteomes" id="UP000292036">
    <property type="component" value="Unassembled WGS sequence"/>
</dbReference>
<proteinExistence type="predicted"/>
<evidence type="ECO:0000313" key="1">
    <source>
        <dbReference type="EMBL" id="TAW32052.1"/>
    </source>
</evidence>
<protein>
    <recommendedName>
        <fullName evidence="3">DUF4376 domain-containing protein</fullName>
    </recommendedName>
</protein>
<comment type="caution">
    <text evidence="1">The sequence shown here is derived from an EMBL/GenBank/DDBJ whole genome shotgun (WGS) entry which is preliminary data.</text>
</comment>
<reference evidence="1 2" key="1">
    <citation type="submission" date="2019-02" db="EMBL/GenBank/DDBJ databases">
        <title>The genomic architecture of introgression among sibling species of bacteria.</title>
        <authorList>
            <person name="Cavassim M.I.A."/>
            <person name="Moeskjaer S."/>
            <person name="Moslemi C."/>
            <person name="Fields B."/>
            <person name="Bachmann A."/>
            <person name="Vilhjalmsson B."/>
            <person name="Schierup M.H."/>
            <person name="Young J.P.W."/>
            <person name="Andersen S.U."/>
        </authorList>
    </citation>
    <scope>NUCLEOTIDE SEQUENCE [LARGE SCALE GENOMIC DNA]</scope>
    <source>
        <strain evidence="1 2">SM151B</strain>
    </source>
</reference>
<sequence>MQFKLKAIPRNGQMVIFESSTAHELVDREEELRSDGGEYLFHYEASGKQLDAEGLDELLAKEGLSRSAIDFTDRAFHWWRTPERQSSFFTCRADKESEVLATVGIAVGEAPGTWMWRIQSPRLRNAKVAAAGMTSAGREQAAADAERAIEKAELELKKAQL</sequence>
<accession>A0ABD7PXJ8</accession>
<dbReference type="EMBL" id="SIPS01000001">
    <property type="protein sequence ID" value="TAW32052.1"/>
    <property type="molecule type" value="Genomic_DNA"/>
</dbReference>
<organism evidence="1 2">
    <name type="scientific">Rhizobium leguminosarum</name>
    <dbReference type="NCBI Taxonomy" id="384"/>
    <lineage>
        <taxon>Bacteria</taxon>
        <taxon>Pseudomonadati</taxon>
        <taxon>Pseudomonadota</taxon>
        <taxon>Alphaproteobacteria</taxon>
        <taxon>Hyphomicrobiales</taxon>
        <taxon>Rhizobiaceae</taxon>
        <taxon>Rhizobium/Agrobacterium group</taxon>
        <taxon>Rhizobium</taxon>
    </lineage>
</organism>
<name>A0ABD7PXJ8_RHILE</name>
<evidence type="ECO:0000313" key="2">
    <source>
        <dbReference type="Proteomes" id="UP000292036"/>
    </source>
</evidence>